<dbReference type="EMBL" id="QNSA01000008">
    <property type="protein sequence ID" value="RBP71844.1"/>
    <property type="molecule type" value="Genomic_DNA"/>
</dbReference>
<feature type="transmembrane region" description="Helical" evidence="1">
    <location>
        <begin position="6"/>
        <end position="29"/>
    </location>
</feature>
<name>A0A368UW80_MARNT</name>
<keyword evidence="5" id="KW-1185">Reference proteome</keyword>
<evidence type="ECO:0000313" key="3">
    <source>
        <dbReference type="EMBL" id="RCW32863.1"/>
    </source>
</evidence>
<sequence>MPVWAQILTQVLLTAATVTAVLSGFWFWVVKPWLAERIQELIDTANEIEPRVTSGVQKGVAESIRQIPQSAWDGATRESTRQFLKFGSNLFENGLSTFLGAAAEEQQANQARSAEKRDR</sequence>
<dbReference type="Proteomes" id="UP000252795">
    <property type="component" value="Unassembled WGS sequence"/>
</dbReference>
<evidence type="ECO:0000313" key="4">
    <source>
        <dbReference type="Proteomes" id="UP000252795"/>
    </source>
</evidence>
<dbReference type="RefSeq" id="WP_113880104.1">
    <property type="nucleotide sequence ID" value="NZ_JAHVHZ010000001.1"/>
</dbReference>
<accession>A0A368UW80</accession>
<evidence type="ECO:0000256" key="1">
    <source>
        <dbReference type="SAM" id="Phobius"/>
    </source>
</evidence>
<evidence type="ECO:0000313" key="2">
    <source>
        <dbReference type="EMBL" id="RBP71844.1"/>
    </source>
</evidence>
<dbReference type="AlphaFoldDB" id="A0A368UW80"/>
<keyword evidence="1" id="KW-0472">Membrane</keyword>
<protein>
    <submittedName>
        <fullName evidence="3">Uncharacterized protein</fullName>
    </submittedName>
</protein>
<comment type="caution">
    <text evidence="3">The sequence shown here is derived from an EMBL/GenBank/DDBJ whole genome shotgun (WGS) entry which is preliminary data.</text>
</comment>
<dbReference type="Proteomes" id="UP000253065">
    <property type="component" value="Unassembled WGS sequence"/>
</dbReference>
<evidence type="ECO:0000313" key="5">
    <source>
        <dbReference type="Proteomes" id="UP000253065"/>
    </source>
</evidence>
<organism evidence="3 4">
    <name type="scientific">Marinobacter nauticus</name>
    <name type="common">Marinobacter hydrocarbonoclasticus</name>
    <name type="synonym">Marinobacter aquaeolei</name>
    <dbReference type="NCBI Taxonomy" id="2743"/>
    <lineage>
        <taxon>Bacteria</taxon>
        <taxon>Pseudomonadati</taxon>
        <taxon>Pseudomonadota</taxon>
        <taxon>Gammaproteobacteria</taxon>
        <taxon>Pseudomonadales</taxon>
        <taxon>Marinobacteraceae</taxon>
        <taxon>Marinobacter</taxon>
    </lineage>
</organism>
<keyword evidence="1" id="KW-1133">Transmembrane helix</keyword>
<reference evidence="3 4" key="1">
    <citation type="submission" date="2018-07" db="EMBL/GenBank/DDBJ databases">
        <title>Freshwater and sediment microbial communities from various areas in North America, analyzing microbe dynamics in response to fracking.</title>
        <authorList>
            <person name="Lamendella R."/>
        </authorList>
    </citation>
    <scope>NUCLEOTIDE SEQUENCE [LARGE SCALE GENOMIC DNA]</scope>
    <source>
        <strain evidence="3 4">114E</strain>
        <strain evidence="2 5">114E_o</strain>
    </source>
</reference>
<gene>
    <name evidence="3" type="ORF">DET51_10889</name>
    <name evidence="2" type="ORF">DET64_10889</name>
</gene>
<proteinExistence type="predicted"/>
<keyword evidence="1" id="KW-0812">Transmembrane</keyword>
<dbReference type="EMBL" id="QPJB01000008">
    <property type="protein sequence ID" value="RCW32863.1"/>
    <property type="molecule type" value="Genomic_DNA"/>
</dbReference>